<feature type="chain" id="PRO_5039358503" description="C1q domain-containing protein" evidence="3">
    <location>
        <begin position="18"/>
        <end position="206"/>
    </location>
</feature>
<accession>A0A9D4QTR8</accession>
<sequence>MAVWLVFLSLLYGFCFCTQTLEDQVASLDAIVRSLDAIVRQQNDNITALLVANNILKQEVAVLHEKNVKDRVRRQSEAFGFTAYLDGDEHIHKGQTLKFNRTLYNANHMYNLNTGVVTIPVEGKYIFSVAIEHYQQQILRCYLLVNGENMIDVIIHADSHSLNTQSSNTAVLGLNAGNAVWVTCDEGHVFGDNSFRGTTFSGALLN</sequence>
<keyword evidence="3" id="KW-0732">Signal</keyword>
<dbReference type="InterPro" id="IPR050392">
    <property type="entry name" value="Collagen/C1q_domain"/>
</dbReference>
<dbReference type="GO" id="GO:0005576">
    <property type="term" value="C:extracellular region"/>
    <property type="evidence" value="ECO:0007669"/>
    <property type="project" value="UniProtKB-SubCell"/>
</dbReference>
<reference evidence="5" key="2">
    <citation type="submission" date="2020-11" db="EMBL/GenBank/DDBJ databases">
        <authorList>
            <person name="McCartney M.A."/>
            <person name="Auch B."/>
            <person name="Kono T."/>
            <person name="Mallez S."/>
            <person name="Becker A."/>
            <person name="Gohl D.M."/>
            <person name="Silverstein K.A.T."/>
            <person name="Koren S."/>
            <person name="Bechman K.B."/>
            <person name="Herman A."/>
            <person name="Abrahante J.E."/>
            <person name="Garbe J."/>
        </authorList>
    </citation>
    <scope>NUCLEOTIDE SEQUENCE</scope>
    <source>
        <strain evidence="5">Duluth1</strain>
        <tissue evidence="5">Whole animal</tissue>
    </source>
</reference>
<evidence type="ECO:0000256" key="2">
    <source>
        <dbReference type="ARBA" id="ARBA00022525"/>
    </source>
</evidence>
<feature type="signal peptide" evidence="3">
    <location>
        <begin position="1"/>
        <end position="17"/>
    </location>
</feature>
<dbReference type="AlphaFoldDB" id="A0A9D4QTR8"/>
<dbReference type="OrthoDB" id="6146755at2759"/>
<dbReference type="SUPFAM" id="SSF49842">
    <property type="entry name" value="TNF-like"/>
    <property type="match status" value="1"/>
</dbReference>
<evidence type="ECO:0000259" key="4">
    <source>
        <dbReference type="PROSITE" id="PS50871"/>
    </source>
</evidence>
<feature type="domain" description="C1q" evidence="4">
    <location>
        <begin position="74"/>
        <end position="206"/>
    </location>
</feature>
<dbReference type="PRINTS" id="PR00007">
    <property type="entry name" value="COMPLEMNTC1Q"/>
</dbReference>
<evidence type="ECO:0000256" key="1">
    <source>
        <dbReference type="ARBA" id="ARBA00004613"/>
    </source>
</evidence>
<reference evidence="5" key="1">
    <citation type="journal article" date="2019" name="bioRxiv">
        <title>The Genome of the Zebra Mussel, Dreissena polymorpha: A Resource for Invasive Species Research.</title>
        <authorList>
            <person name="McCartney M.A."/>
            <person name="Auch B."/>
            <person name="Kono T."/>
            <person name="Mallez S."/>
            <person name="Zhang Y."/>
            <person name="Obille A."/>
            <person name="Becker A."/>
            <person name="Abrahante J.E."/>
            <person name="Garbe J."/>
            <person name="Badalamenti J.P."/>
            <person name="Herman A."/>
            <person name="Mangelson H."/>
            <person name="Liachko I."/>
            <person name="Sullivan S."/>
            <person name="Sone E.D."/>
            <person name="Koren S."/>
            <person name="Silverstein K.A.T."/>
            <person name="Beckman K.B."/>
            <person name="Gohl D.M."/>
        </authorList>
    </citation>
    <scope>NUCLEOTIDE SEQUENCE</scope>
    <source>
        <strain evidence="5">Duluth1</strain>
        <tissue evidence="5">Whole animal</tissue>
    </source>
</reference>
<keyword evidence="6" id="KW-1185">Reference proteome</keyword>
<dbReference type="InterPro" id="IPR008983">
    <property type="entry name" value="Tumour_necrosis_fac-like_dom"/>
</dbReference>
<comment type="caution">
    <text evidence="5">The sequence shown here is derived from an EMBL/GenBank/DDBJ whole genome shotgun (WGS) entry which is preliminary data.</text>
</comment>
<dbReference type="EMBL" id="JAIWYP010000004">
    <property type="protein sequence ID" value="KAH3842713.1"/>
    <property type="molecule type" value="Genomic_DNA"/>
</dbReference>
<proteinExistence type="predicted"/>
<dbReference type="SMART" id="SM00110">
    <property type="entry name" value="C1Q"/>
    <property type="match status" value="1"/>
</dbReference>
<protein>
    <recommendedName>
        <fullName evidence="4">C1q domain-containing protein</fullName>
    </recommendedName>
</protein>
<dbReference type="PROSITE" id="PS50871">
    <property type="entry name" value="C1Q"/>
    <property type="match status" value="1"/>
</dbReference>
<gene>
    <name evidence="5" type="ORF">DPMN_116217</name>
</gene>
<name>A0A9D4QTR8_DREPO</name>
<evidence type="ECO:0000313" key="6">
    <source>
        <dbReference type="Proteomes" id="UP000828390"/>
    </source>
</evidence>
<organism evidence="5 6">
    <name type="scientific">Dreissena polymorpha</name>
    <name type="common">Zebra mussel</name>
    <name type="synonym">Mytilus polymorpha</name>
    <dbReference type="NCBI Taxonomy" id="45954"/>
    <lineage>
        <taxon>Eukaryota</taxon>
        <taxon>Metazoa</taxon>
        <taxon>Spiralia</taxon>
        <taxon>Lophotrochozoa</taxon>
        <taxon>Mollusca</taxon>
        <taxon>Bivalvia</taxon>
        <taxon>Autobranchia</taxon>
        <taxon>Heteroconchia</taxon>
        <taxon>Euheterodonta</taxon>
        <taxon>Imparidentia</taxon>
        <taxon>Neoheterodontei</taxon>
        <taxon>Myida</taxon>
        <taxon>Dreissenoidea</taxon>
        <taxon>Dreissenidae</taxon>
        <taxon>Dreissena</taxon>
    </lineage>
</organism>
<dbReference type="PANTHER" id="PTHR15427">
    <property type="entry name" value="EMILIN ELASTIN MICROFIBRIL INTERFACE-LOCATED PROTEIN ELASTIN MICROFIBRIL INTERFACER"/>
    <property type="match status" value="1"/>
</dbReference>
<dbReference type="Proteomes" id="UP000828390">
    <property type="component" value="Unassembled WGS sequence"/>
</dbReference>
<dbReference type="Gene3D" id="2.60.120.40">
    <property type="match status" value="1"/>
</dbReference>
<dbReference type="InterPro" id="IPR001073">
    <property type="entry name" value="C1q_dom"/>
</dbReference>
<evidence type="ECO:0000313" key="5">
    <source>
        <dbReference type="EMBL" id="KAH3842713.1"/>
    </source>
</evidence>
<dbReference type="Pfam" id="PF00386">
    <property type="entry name" value="C1q"/>
    <property type="match status" value="1"/>
</dbReference>
<evidence type="ECO:0000256" key="3">
    <source>
        <dbReference type="SAM" id="SignalP"/>
    </source>
</evidence>
<dbReference type="PANTHER" id="PTHR15427:SF50">
    <property type="entry name" value="COMPLEMENT C1Q TUMOR NECROSIS FACTOR-RELATED PROTEIN 2-LIKE"/>
    <property type="match status" value="1"/>
</dbReference>
<keyword evidence="2" id="KW-0964">Secreted</keyword>
<comment type="subcellular location">
    <subcellularLocation>
        <location evidence="1">Secreted</location>
    </subcellularLocation>
</comment>